<proteinExistence type="inferred from homology"/>
<evidence type="ECO:0000256" key="7">
    <source>
        <dbReference type="RuleBase" id="RU363032"/>
    </source>
</evidence>
<dbReference type="InterPro" id="IPR050366">
    <property type="entry name" value="BP-dependent_transpt_permease"/>
</dbReference>
<organism evidence="9 10">
    <name type="scientific">Ottowia thiooxydans</name>
    <dbReference type="NCBI Taxonomy" id="219182"/>
    <lineage>
        <taxon>Bacteria</taxon>
        <taxon>Pseudomonadati</taxon>
        <taxon>Pseudomonadota</taxon>
        <taxon>Betaproteobacteria</taxon>
        <taxon>Burkholderiales</taxon>
        <taxon>Comamonadaceae</taxon>
        <taxon>Ottowia</taxon>
    </lineage>
</organism>
<name>A0ABV2QG43_9BURK</name>
<dbReference type="Pfam" id="PF00528">
    <property type="entry name" value="BPD_transp_1"/>
    <property type="match status" value="1"/>
</dbReference>
<keyword evidence="3" id="KW-1003">Cell membrane</keyword>
<dbReference type="RefSeq" id="WP_354448619.1">
    <property type="nucleotide sequence ID" value="NZ_JBEPSH010000013.1"/>
</dbReference>
<evidence type="ECO:0000259" key="8">
    <source>
        <dbReference type="PROSITE" id="PS50928"/>
    </source>
</evidence>
<dbReference type="InterPro" id="IPR035906">
    <property type="entry name" value="MetI-like_sf"/>
</dbReference>
<feature type="transmembrane region" description="Helical" evidence="7">
    <location>
        <begin position="20"/>
        <end position="40"/>
    </location>
</feature>
<feature type="transmembrane region" description="Helical" evidence="7">
    <location>
        <begin position="82"/>
        <end position="104"/>
    </location>
</feature>
<feature type="transmembrane region" description="Helical" evidence="7">
    <location>
        <begin position="238"/>
        <end position="263"/>
    </location>
</feature>
<evidence type="ECO:0000256" key="5">
    <source>
        <dbReference type="ARBA" id="ARBA00022989"/>
    </source>
</evidence>
<dbReference type="InterPro" id="IPR000515">
    <property type="entry name" value="MetI-like"/>
</dbReference>
<keyword evidence="4 7" id="KW-0812">Transmembrane</keyword>
<evidence type="ECO:0000256" key="3">
    <source>
        <dbReference type="ARBA" id="ARBA00022475"/>
    </source>
</evidence>
<evidence type="ECO:0000256" key="4">
    <source>
        <dbReference type="ARBA" id="ARBA00022692"/>
    </source>
</evidence>
<evidence type="ECO:0000256" key="6">
    <source>
        <dbReference type="ARBA" id="ARBA00023136"/>
    </source>
</evidence>
<comment type="subcellular location">
    <subcellularLocation>
        <location evidence="1 7">Cell membrane</location>
        <topology evidence="1 7">Multi-pass membrane protein</topology>
    </subcellularLocation>
</comment>
<accession>A0ABV2QG43</accession>
<evidence type="ECO:0000313" key="10">
    <source>
        <dbReference type="Proteomes" id="UP001549320"/>
    </source>
</evidence>
<gene>
    <name evidence="9" type="ORF">ABIE13_005154</name>
</gene>
<evidence type="ECO:0000256" key="1">
    <source>
        <dbReference type="ARBA" id="ARBA00004651"/>
    </source>
</evidence>
<comment type="similarity">
    <text evidence="7">Belongs to the binding-protein-dependent transport system permease family.</text>
</comment>
<evidence type="ECO:0000313" key="9">
    <source>
        <dbReference type="EMBL" id="MET4580016.1"/>
    </source>
</evidence>
<feature type="transmembrane region" description="Helical" evidence="7">
    <location>
        <begin position="193"/>
        <end position="218"/>
    </location>
</feature>
<dbReference type="EMBL" id="JBEPSH010000013">
    <property type="protein sequence ID" value="MET4580016.1"/>
    <property type="molecule type" value="Genomic_DNA"/>
</dbReference>
<feature type="domain" description="ABC transmembrane type-1" evidence="8">
    <location>
        <begin position="76"/>
        <end position="264"/>
    </location>
</feature>
<dbReference type="Proteomes" id="UP001549320">
    <property type="component" value="Unassembled WGS sequence"/>
</dbReference>
<keyword evidence="10" id="KW-1185">Reference proteome</keyword>
<evidence type="ECO:0000256" key="2">
    <source>
        <dbReference type="ARBA" id="ARBA00022448"/>
    </source>
</evidence>
<feature type="transmembrane region" description="Helical" evidence="7">
    <location>
        <begin position="125"/>
        <end position="151"/>
    </location>
</feature>
<dbReference type="PROSITE" id="PS50928">
    <property type="entry name" value="ABC_TM1"/>
    <property type="match status" value="1"/>
</dbReference>
<comment type="caution">
    <text evidence="9">The sequence shown here is derived from an EMBL/GenBank/DDBJ whole genome shotgun (WGS) entry which is preliminary data.</text>
</comment>
<keyword evidence="5 7" id="KW-1133">Transmembrane helix</keyword>
<dbReference type="Gene3D" id="1.10.3720.10">
    <property type="entry name" value="MetI-like"/>
    <property type="match status" value="1"/>
</dbReference>
<reference evidence="9 10" key="1">
    <citation type="submission" date="2024-06" db="EMBL/GenBank/DDBJ databases">
        <title>Sorghum-associated microbial communities from plants grown in Nebraska, USA.</title>
        <authorList>
            <person name="Schachtman D."/>
        </authorList>
    </citation>
    <scope>NUCLEOTIDE SEQUENCE [LARGE SCALE GENOMIC DNA]</scope>
    <source>
        <strain evidence="9 10">2709</strain>
    </source>
</reference>
<keyword evidence="6 7" id="KW-0472">Membrane</keyword>
<dbReference type="PANTHER" id="PTHR43386">
    <property type="entry name" value="OLIGOPEPTIDE TRANSPORT SYSTEM PERMEASE PROTEIN APPC"/>
    <property type="match status" value="1"/>
</dbReference>
<dbReference type="CDD" id="cd06261">
    <property type="entry name" value="TM_PBP2"/>
    <property type="match status" value="1"/>
</dbReference>
<dbReference type="SUPFAM" id="SSF161098">
    <property type="entry name" value="MetI-like"/>
    <property type="match status" value="1"/>
</dbReference>
<sequence length="277" mass="29449">MKPANKFFQGMAHHPSGMIAGVFIAALVLIALTVGFFPSLDPHVISNDSFVAPSAEFLIGSDELGRSVAAGVLHGARVSLTVGFFAALMATGLGILIGSAAGFYGGWFDVVVMRVSEFFQVIPSFILAAVIVAMTGTGLPQIIAVVGMLAWPQVARVMRGEVMRVKELEFVDAVRCLGMSERRVLFGEVIPNAVAPVLAVGTLIIGQAILLEASLSFLGLSSAELVSWGRMLNSGQRFLFNAWWLSFFPGMAIFITVLAFNLFGDAVAAVLNPRNAR</sequence>
<keyword evidence="2 7" id="KW-0813">Transport</keyword>
<protein>
    <submittedName>
        <fullName evidence="9">Peptide/nickel transport system permease protein</fullName>
    </submittedName>
</protein>
<dbReference type="PANTHER" id="PTHR43386:SF1">
    <property type="entry name" value="D,D-DIPEPTIDE TRANSPORT SYSTEM PERMEASE PROTEIN DDPC-RELATED"/>
    <property type="match status" value="1"/>
</dbReference>